<dbReference type="AlphaFoldDB" id="A0A1B6G6I2"/>
<sequence length="304" mass="34952">MKKMKPVVPKPKSRRKSKSDESLNQCLNRIPQRKASTPTHDRSTMSNSPDISSIMMNENRLETSRKQVMKSNKQLNSSLPRKTAVSEEINLEQELDFEYTRYIQTVFRKKLEEKKNSEIDTELTKLQKRIEENQRILHMTTSRLKNINFNKEVDFLHSLHSPNFAKVLETVNEGNCEERLTVLNQKLEQARHRLRVNKIEVPPTATLAEVVSDTVEALEKLKMNQDIETMKTLAELSKVKKATTNAILKTVNSLPVSEDLLLTKNTLEISAQDLLAQKSLSLDVETEQSHSEVQEQTRSLDVET</sequence>
<proteinExistence type="predicted"/>
<evidence type="ECO:0000256" key="1">
    <source>
        <dbReference type="SAM" id="Coils"/>
    </source>
</evidence>
<feature type="compositionally biased region" description="Polar residues" evidence="2">
    <location>
        <begin position="34"/>
        <end position="55"/>
    </location>
</feature>
<keyword evidence="1" id="KW-0175">Coiled coil</keyword>
<evidence type="ECO:0000313" key="3">
    <source>
        <dbReference type="EMBL" id="JAS58034.1"/>
    </source>
</evidence>
<feature type="region of interest" description="Disordered" evidence="2">
    <location>
        <begin position="1"/>
        <end position="55"/>
    </location>
</feature>
<reference evidence="3" key="1">
    <citation type="submission" date="2015-11" db="EMBL/GenBank/DDBJ databases">
        <title>De novo transcriptome assembly of four potential Pierce s Disease insect vectors from Arizona vineyards.</title>
        <authorList>
            <person name="Tassone E.E."/>
        </authorList>
    </citation>
    <scope>NUCLEOTIDE SEQUENCE</scope>
</reference>
<protein>
    <submittedName>
        <fullName evidence="3">Uncharacterized protein</fullName>
    </submittedName>
</protein>
<name>A0A1B6G6I2_9HEMI</name>
<gene>
    <name evidence="3" type="ORF">g.20973</name>
</gene>
<accession>A0A1B6G6I2</accession>
<feature type="coiled-coil region" evidence="1">
    <location>
        <begin position="109"/>
        <end position="136"/>
    </location>
</feature>
<evidence type="ECO:0000256" key="2">
    <source>
        <dbReference type="SAM" id="MobiDB-lite"/>
    </source>
</evidence>
<organism evidence="3">
    <name type="scientific">Cuerna arida</name>
    <dbReference type="NCBI Taxonomy" id="1464854"/>
    <lineage>
        <taxon>Eukaryota</taxon>
        <taxon>Metazoa</taxon>
        <taxon>Ecdysozoa</taxon>
        <taxon>Arthropoda</taxon>
        <taxon>Hexapoda</taxon>
        <taxon>Insecta</taxon>
        <taxon>Pterygota</taxon>
        <taxon>Neoptera</taxon>
        <taxon>Paraneoptera</taxon>
        <taxon>Hemiptera</taxon>
        <taxon>Auchenorrhyncha</taxon>
        <taxon>Membracoidea</taxon>
        <taxon>Cicadellidae</taxon>
        <taxon>Cicadellinae</taxon>
        <taxon>Proconiini</taxon>
        <taxon>Cuerna</taxon>
    </lineage>
</organism>
<feature type="compositionally biased region" description="Basic residues" evidence="2">
    <location>
        <begin position="1"/>
        <end position="17"/>
    </location>
</feature>
<dbReference type="EMBL" id="GECZ01011735">
    <property type="protein sequence ID" value="JAS58034.1"/>
    <property type="molecule type" value="Transcribed_RNA"/>
</dbReference>